<sequence>MRKALSAAVLTSALALSLPAAAQSGMSHSQHSGAGMHDRASWFEAADRNDNEQLSREEFRDFRTNTMSRDQLATYRADRRTAMYSPVDMTFTKLDLDKNGTVSATEFANAPTIAEKSTNTATRTTSDWSNPDYVTATYYMTVRPVDANVIEGKPVVNLKGERVGRIDRIVRTQDQNRYYAMIDLQGTPMYRPGSLPRDEAGVPLDDVLLFRDGSSVMLSSRGEEFLRDADARVIENPETVERLYQI</sequence>
<feature type="signal peptide" evidence="1">
    <location>
        <begin position="1"/>
        <end position="22"/>
    </location>
</feature>
<evidence type="ECO:0000313" key="3">
    <source>
        <dbReference type="EMBL" id="MEW9856040.1"/>
    </source>
</evidence>
<protein>
    <recommendedName>
        <fullName evidence="2">EF-hand domain-containing protein</fullName>
    </recommendedName>
</protein>
<dbReference type="SUPFAM" id="SSF47473">
    <property type="entry name" value="EF-hand"/>
    <property type="match status" value="1"/>
</dbReference>
<reference evidence="3 4" key="1">
    <citation type="submission" date="2024-06" db="EMBL/GenBank/DDBJ databases">
        <title>Novosphingobium rhizovicinus M1R2S20.</title>
        <authorList>
            <person name="Sun J.-Q."/>
        </authorList>
    </citation>
    <scope>NUCLEOTIDE SEQUENCE [LARGE SCALE GENOMIC DNA]</scope>
    <source>
        <strain evidence="3 4">M1R2S20</strain>
    </source>
</reference>
<keyword evidence="4" id="KW-1185">Reference proteome</keyword>
<keyword evidence="1" id="KW-0732">Signal</keyword>
<feature type="domain" description="EF-hand" evidence="2">
    <location>
        <begin position="82"/>
        <end position="117"/>
    </location>
</feature>
<dbReference type="EMBL" id="JBFNXR010000050">
    <property type="protein sequence ID" value="MEW9856040.1"/>
    <property type="molecule type" value="Genomic_DNA"/>
</dbReference>
<evidence type="ECO:0000259" key="2">
    <source>
        <dbReference type="PROSITE" id="PS50222"/>
    </source>
</evidence>
<dbReference type="RefSeq" id="WP_367774305.1">
    <property type="nucleotide sequence ID" value="NZ_JBFNXR010000050.1"/>
</dbReference>
<gene>
    <name evidence="3" type="ORF">ABUH87_12940</name>
</gene>
<accession>A0ABV3REU2</accession>
<feature type="chain" id="PRO_5046318637" description="EF-hand domain-containing protein" evidence="1">
    <location>
        <begin position="23"/>
        <end position="246"/>
    </location>
</feature>
<evidence type="ECO:0000256" key="1">
    <source>
        <dbReference type="SAM" id="SignalP"/>
    </source>
</evidence>
<dbReference type="Pfam" id="PF13202">
    <property type="entry name" value="EF-hand_5"/>
    <property type="match status" value="1"/>
</dbReference>
<dbReference type="Proteomes" id="UP001556118">
    <property type="component" value="Unassembled WGS sequence"/>
</dbReference>
<organism evidence="3 4">
    <name type="scientific">Novosphingobium rhizovicinum</name>
    <dbReference type="NCBI Taxonomy" id="3228928"/>
    <lineage>
        <taxon>Bacteria</taxon>
        <taxon>Pseudomonadati</taxon>
        <taxon>Pseudomonadota</taxon>
        <taxon>Alphaproteobacteria</taxon>
        <taxon>Sphingomonadales</taxon>
        <taxon>Sphingomonadaceae</taxon>
        <taxon>Novosphingobium</taxon>
    </lineage>
</organism>
<proteinExistence type="predicted"/>
<dbReference type="InterPro" id="IPR018247">
    <property type="entry name" value="EF_Hand_1_Ca_BS"/>
</dbReference>
<name>A0ABV3REU2_9SPHN</name>
<dbReference type="Gene3D" id="1.10.238.10">
    <property type="entry name" value="EF-hand"/>
    <property type="match status" value="1"/>
</dbReference>
<evidence type="ECO:0000313" key="4">
    <source>
        <dbReference type="Proteomes" id="UP001556118"/>
    </source>
</evidence>
<dbReference type="PROSITE" id="PS00018">
    <property type="entry name" value="EF_HAND_1"/>
    <property type="match status" value="1"/>
</dbReference>
<dbReference type="InterPro" id="IPR002048">
    <property type="entry name" value="EF_hand_dom"/>
</dbReference>
<dbReference type="InterPro" id="IPR011992">
    <property type="entry name" value="EF-hand-dom_pair"/>
</dbReference>
<comment type="caution">
    <text evidence="3">The sequence shown here is derived from an EMBL/GenBank/DDBJ whole genome shotgun (WGS) entry which is preliminary data.</text>
</comment>
<dbReference type="PROSITE" id="PS50222">
    <property type="entry name" value="EF_HAND_2"/>
    <property type="match status" value="1"/>
</dbReference>